<dbReference type="AlphaFoldDB" id="A0A443SEH0"/>
<dbReference type="STRING" id="299467.A0A443SEH0"/>
<sequence length="303" mass="34610">MNVCRAFSDFIVGLLAILGFEEELLLQEDPFILTIKRGVLCMQREEYDKAELILHTALKQAQNLMHEKAETYILAVLANVAFEKKDYKKCETLYKTVLSRVLSKGIKEDDESVIAMSLKLAKIYSEKHEFENAEHGFSFCLRHQSNRLQSIDVNAKLTDEEINSVALWGQILDWYSKHLLLRGDKQSALKYANDAFHIAVTVKGMNDSHTITLLNDLGSIYNDANQFEKAIECYNKAVKLGEINDSEHLATYYHNLGVCYLHAMNKELARTACQSSLRIAKQDKNVNMQTMAKECLRKCEETV</sequence>
<gene>
    <name evidence="8" type="ORF">B4U80_00281</name>
</gene>
<evidence type="ECO:0000256" key="7">
    <source>
        <dbReference type="PROSITE-ProRule" id="PRU00339"/>
    </source>
</evidence>
<dbReference type="EMBL" id="NCKV01003261">
    <property type="protein sequence ID" value="RWS25905.1"/>
    <property type="molecule type" value="Genomic_DNA"/>
</dbReference>
<proteinExistence type="inferred from homology"/>
<comment type="subcellular location">
    <subcellularLocation>
        <location evidence="1">Mitochondrion</location>
    </subcellularLocation>
</comment>
<accession>A0A443SEH0</accession>
<dbReference type="InterPro" id="IPR040395">
    <property type="entry name" value="TTC19"/>
</dbReference>
<evidence type="ECO:0000256" key="4">
    <source>
        <dbReference type="ARBA" id="ARBA00022803"/>
    </source>
</evidence>
<evidence type="ECO:0000256" key="3">
    <source>
        <dbReference type="ARBA" id="ARBA00022737"/>
    </source>
</evidence>
<dbReference type="InterPro" id="IPR011990">
    <property type="entry name" value="TPR-like_helical_dom_sf"/>
</dbReference>
<reference evidence="8 9" key="1">
    <citation type="journal article" date="2018" name="Gigascience">
        <title>Genomes of trombidid mites reveal novel predicted allergens and laterally-transferred genes associated with secondary metabolism.</title>
        <authorList>
            <person name="Dong X."/>
            <person name="Chaisiri K."/>
            <person name="Xia D."/>
            <person name="Armstrong S.D."/>
            <person name="Fang Y."/>
            <person name="Donnelly M.J."/>
            <person name="Kadowaki T."/>
            <person name="McGarry J.W."/>
            <person name="Darby A.C."/>
            <person name="Makepeace B.L."/>
        </authorList>
    </citation>
    <scope>NUCLEOTIDE SEQUENCE [LARGE SCALE GENOMIC DNA]</scope>
    <source>
        <strain evidence="8">UoL-UT</strain>
    </source>
</reference>
<name>A0A443SEH0_9ACAR</name>
<dbReference type="Gene3D" id="1.25.40.10">
    <property type="entry name" value="Tetratricopeptide repeat domain"/>
    <property type="match status" value="2"/>
</dbReference>
<comment type="caution">
    <text evidence="8">The sequence shown here is derived from an EMBL/GenBank/DDBJ whole genome shotgun (WGS) entry which is preliminary data.</text>
</comment>
<dbReference type="SUPFAM" id="SSF48452">
    <property type="entry name" value="TPR-like"/>
    <property type="match status" value="1"/>
</dbReference>
<evidence type="ECO:0000256" key="6">
    <source>
        <dbReference type="ARBA" id="ARBA00023128"/>
    </source>
</evidence>
<keyword evidence="6" id="KW-0496">Mitochondrion</keyword>
<evidence type="ECO:0000256" key="1">
    <source>
        <dbReference type="ARBA" id="ARBA00004173"/>
    </source>
</evidence>
<dbReference type="PANTHER" id="PTHR13143">
    <property type="entry name" value="TETRATRICOPEPTIDE REPEAT PROTEIN 19"/>
    <property type="match status" value="1"/>
</dbReference>
<dbReference type="InterPro" id="IPR019734">
    <property type="entry name" value="TPR_rpt"/>
</dbReference>
<dbReference type="OrthoDB" id="5986190at2759"/>
<evidence type="ECO:0000256" key="2">
    <source>
        <dbReference type="ARBA" id="ARBA00008219"/>
    </source>
</evidence>
<dbReference type="Proteomes" id="UP000288716">
    <property type="component" value="Unassembled WGS sequence"/>
</dbReference>
<dbReference type="GO" id="GO:0034551">
    <property type="term" value="P:mitochondrial respiratory chain complex III assembly"/>
    <property type="evidence" value="ECO:0007669"/>
    <property type="project" value="InterPro"/>
</dbReference>
<dbReference type="PANTHER" id="PTHR13143:SF6">
    <property type="entry name" value="TETRATRICOPEPTIDE REPEAT PROTEIN 19, MITOCHONDRIAL"/>
    <property type="match status" value="1"/>
</dbReference>
<keyword evidence="5" id="KW-0809">Transit peptide</keyword>
<organism evidence="8 9">
    <name type="scientific">Leptotrombidium deliense</name>
    <dbReference type="NCBI Taxonomy" id="299467"/>
    <lineage>
        <taxon>Eukaryota</taxon>
        <taxon>Metazoa</taxon>
        <taxon>Ecdysozoa</taxon>
        <taxon>Arthropoda</taxon>
        <taxon>Chelicerata</taxon>
        <taxon>Arachnida</taxon>
        <taxon>Acari</taxon>
        <taxon>Acariformes</taxon>
        <taxon>Trombidiformes</taxon>
        <taxon>Prostigmata</taxon>
        <taxon>Anystina</taxon>
        <taxon>Parasitengona</taxon>
        <taxon>Trombiculoidea</taxon>
        <taxon>Trombiculidae</taxon>
        <taxon>Leptotrombidium</taxon>
    </lineage>
</organism>
<protein>
    <submittedName>
        <fullName evidence="8">Tetratricopeptide repeat protein 19-like protein</fullName>
    </submittedName>
</protein>
<evidence type="ECO:0000313" key="9">
    <source>
        <dbReference type="Proteomes" id="UP000288716"/>
    </source>
</evidence>
<comment type="similarity">
    <text evidence="2">Belongs to the TTC19 family.</text>
</comment>
<dbReference type="PROSITE" id="PS50005">
    <property type="entry name" value="TPR"/>
    <property type="match status" value="1"/>
</dbReference>
<feature type="repeat" description="TPR" evidence="7">
    <location>
        <begin position="211"/>
        <end position="244"/>
    </location>
</feature>
<keyword evidence="4 7" id="KW-0802">TPR repeat</keyword>
<evidence type="ECO:0000256" key="5">
    <source>
        <dbReference type="ARBA" id="ARBA00022946"/>
    </source>
</evidence>
<dbReference type="SMART" id="SM00028">
    <property type="entry name" value="TPR"/>
    <property type="match status" value="5"/>
</dbReference>
<dbReference type="Pfam" id="PF13424">
    <property type="entry name" value="TPR_12"/>
    <property type="match status" value="1"/>
</dbReference>
<dbReference type="VEuPathDB" id="VectorBase:LDEU006135"/>
<dbReference type="GO" id="GO:0005743">
    <property type="term" value="C:mitochondrial inner membrane"/>
    <property type="evidence" value="ECO:0007669"/>
    <property type="project" value="TreeGrafter"/>
</dbReference>
<evidence type="ECO:0000313" key="8">
    <source>
        <dbReference type="EMBL" id="RWS25905.1"/>
    </source>
</evidence>
<keyword evidence="9" id="KW-1185">Reference proteome</keyword>
<keyword evidence="3" id="KW-0677">Repeat</keyword>